<evidence type="ECO:0000313" key="4">
    <source>
        <dbReference type="EMBL" id="ACL56404.1"/>
    </source>
</evidence>
<name>B8IM60_METNO</name>
<evidence type="ECO:0000313" key="5">
    <source>
        <dbReference type="Proteomes" id="UP000008207"/>
    </source>
</evidence>
<dbReference type="Proteomes" id="UP000008207">
    <property type="component" value="Chromosome"/>
</dbReference>
<evidence type="ECO:0000256" key="1">
    <source>
        <dbReference type="ARBA" id="ARBA00006484"/>
    </source>
</evidence>
<dbReference type="AlphaFoldDB" id="B8IM60"/>
<dbReference type="SUPFAM" id="SSF51735">
    <property type="entry name" value="NAD(P)-binding Rossmann-fold domains"/>
    <property type="match status" value="1"/>
</dbReference>
<dbReference type="PRINTS" id="PR00081">
    <property type="entry name" value="GDHRDH"/>
</dbReference>
<dbReference type="InterPro" id="IPR002347">
    <property type="entry name" value="SDR_fam"/>
</dbReference>
<dbReference type="HOGENOM" id="CLU_010194_2_10_5"/>
<dbReference type="KEGG" id="mno:Mnod_1405"/>
<dbReference type="SMART" id="SM00822">
    <property type="entry name" value="PKS_KR"/>
    <property type="match status" value="1"/>
</dbReference>
<dbReference type="InterPro" id="IPR036291">
    <property type="entry name" value="NAD(P)-bd_dom_sf"/>
</dbReference>
<dbReference type="eggNOG" id="COG4221">
    <property type="taxonomic scope" value="Bacteria"/>
</dbReference>
<dbReference type="EMBL" id="CP001349">
    <property type="protein sequence ID" value="ACL56404.1"/>
    <property type="molecule type" value="Genomic_DNA"/>
</dbReference>
<keyword evidence="5" id="KW-1185">Reference proteome</keyword>
<evidence type="ECO:0000259" key="3">
    <source>
        <dbReference type="SMART" id="SM00822"/>
    </source>
</evidence>
<evidence type="ECO:0000256" key="2">
    <source>
        <dbReference type="ARBA" id="ARBA00023002"/>
    </source>
</evidence>
<dbReference type="PROSITE" id="PS00061">
    <property type="entry name" value="ADH_SHORT"/>
    <property type="match status" value="1"/>
</dbReference>
<dbReference type="GO" id="GO:0016616">
    <property type="term" value="F:oxidoreductase activity, acting on the CH-OH group of donors, NAD or NADP as acceptor"/>
    <property type="evidence" value="ECO:0007669"/>
    <property type="project" value="UniProtKB-ARBA"/>
</dbReference>
<dbReference type="Pfam" id="PF00106">
    <property type="entry name" value="adh_short"/>
    <property type="match status" value="1"/>
</dbReference>
<feature type="domain" description="Ketoreductase" evidence="3">
    <location>
        <begin position="10"/>
        <end position="191"/>
    </location>
</feature>
<dbReference type="Gene3D" id="3.40.50.720">
    <property type="entry name" value="NAD(P)-binding Rossmann-like Domain"/>
    <property type="match status" value="1"/>
</dbReference>
<protein>
    <submittedName>
        <fullName evidence="4">Short-chain dehydrogenase/reductase SDR</fullName>
    </submittedName>
</protein>
<dbReference type="OrthoDB" id="658698at2"/>
<dbReference type="RefSeq" id="WP_015928100.1">
    <property type="nucleotide sequence ID" value="NC_011894.1"/>
</dbReference>
<sequence>MIPMLDPATLTVFVTGATAGFGAALCRRFAEAGARVIGTGRRPDRLDALKAELGERCHVMQLDVTDRDAVFAAVQALPAGFDAPNVCIANAGLALGLSPAHEAEIDDWDRMIATNVNGLAYTVRALLPGMVARDEGHIVLLGSVAGDYPYPGGNVYGATKAFVKQFALNLRADLLGRNVRVTNIEPGMAETEFSLVRFEGDADQAAKTYEGLTAMSAEDIAETIFWSCILPRHLNINRMQMMPVMQAFSPFAVKRG</sequence>
<dbReference type="PANTHER" id="PTHR42901:SF1">
    <property type="entry name" value="ALCOHOL DEHYDROGENASE"/>
    <property type="match status" value="1"/>
</dbReference>
<keyword evidence="2" id="KW-0560">Oxidoreductase</keyword>
<dbReference type="InterPro" id="IPR057326">
    <property type="entry name" value="KR_dom"/>
</dbReference>
<accession>B8IM60</accession>
<gene>
    <name evidence="4" type="ordered locus">Mnod_1405</name>
</gene>
<dbReference type="STRING" id="460265.Mnod_1405"/>
<dbReference type="InterPro" id="IPR020904">
    <property type="entry name" value="Sc_DH/Rdtase_CS"/>
</dbReference>
<comment type="similarity">
    <text evidence="1">Belongs to the short-chain dehydrogenases/reductases (SDR) family.</text>
</comment>
<dbReference type="FunFam" id="3.40.50.720:FF:000047">
    <property type="entry name" value="NADP-dependent L-serine/L-allo-threonine dehydrogenase"/>
    <property type="match status" value="1"/>
</dbReference>
<dbReference type="PANTHER" id="PTHR42901">
    <property type="entry name" value="ALCOHOL DEHYDROGENASE"/>
    <property type="match status" value="1"/>
</dbReference>
<reference evidence="4 5" key="1">
    <citation type="submission" date="2009-01" db="EMBL/GenBank/DDBJ databases">
        <title>Complete sequence of chromosome of Methylobacterium nodulans ORS 2060.</title>
        <authorList>
            <consortium name="US DOE Joint Genome Institute"/>
            <person name="Lucas S."/>
            <person name="Copeland A."/>
            <person name="Lapidus A."/>
            <person name="Glavina del Rio T."/>
            <person name="Dalin E."/>
            <person name="Tice H."/>
            <person name="Bruce D."/>
            <person name="Goodwin L."/>
            <person name="Pitluck S."/>
            <person name="Sims D."/>
            <person name="Brettin T."/>
            <person name="Detter J.C."/>
            <person name="Han C."/>
            <person name="Larimer F."/>
            <person name="Land M."/>
            <person name="Hauser L."/>
            <person name="Kyrpides N."/>
            <person name="Ivanova N."/>
            <person name="Marx C.J."/>
            <person name="Richardson P."/>
        </authorList>
    </citation>
    <scope>NUCLEOTIDE SEQUENCE [LARGE SCALE GENOMIC DNA]</scope>
    <source>
        <strain evidence="5">LMG 21967 / CNCM I-2342 / ORS 2060</strain>
    </source>
</reference>
<proteinExistence type="inferred from homology"/>
<organism evidence="4 5">
    <name type="scientific">Methylobacterium nodulans (strain LMG 21967 / CNCM I-2342 / ORS 2060)</name>
    <dbReference type="NCBI Taxonomy" id="460265"/>
    <lineage>
        <taxon>Bacteria</taxon>
        <taxon>Pseudomonadati</taxon>
        <taxon>Pseudomonadota</taxon>
        <taxon>Alphaproteobacteria</taxon>
        <taxon>Hyphomicrobiales</taxon>
        <taxon>Methylobacteriaceae</taxon>
        <taxon>Methylobacterium</taxon>
    </lineage>
</organism>